<reference evidence="6 7" key="1">
    <citation type="submission" date="2019-06" db="EMBL/GenBank/DDBJ databases">
        <title>Sequencing the genomes of 1000 actinobacteria strains.</title>
        <authorList>
            <person name="Klenk H.-P."/>
        </authorList>
    </citation>
    <scope>NUCLEOTIDE SEQUENCE [LARGE SCALE GENOMIC DNA]</scope>
    <source>
        <strain evidence="6 7">DSM 45301</strain>
    </source>
</reference>
<comment type="similarity">
    <text evidence="1">Belongs to the LysR transcriptional regulatory family.</text>
</comment>
<dbReference type="Pfam" id="PF00126">
    <property type="entry name" value="HTH_1"/>
    <property type="match status" value="1"/>
</dbReference>
<keyword evidence="3 6" id="KW-0238">DNA-binding</keyword>
<gene>
    <name evidence="6" type="ORF">FB558_5286</name>
</gene>
<dbReference type="InterPro" id="IPR036388">
    <property type="entry name" value="WH-like_DNA-bd_sf"/>
</dbReference>
<evidence type="ECO:0000256" key="2">
    <source>
        <dbReference type="ARBA" id="ARBA00023015"/>
    </source>
</evidence>
<dbReference type="GO" id="GO:0003700">
    <property type="term" value="F:DNA-binding transcription factor activity"/>
    <property type="evidence" value="ECO:0007669"/>
    <property type="project" value="InterPro"/>
</dbReference>
<dbReference type="Gene3D" id="1.10.10.10">
    <property type="entry name" value="Winged helix-like DNA-binding domain superfamily/Winged helix DNA-binding domain"/>
    <property type="match status" value="1"/>
</dbReference>
<dbReference type="InterPro" id="IPR036390">
    <property type="entry name" value="WH_DNA-bd_sf"/>
</dbReference>
<name>A0A543DJL1_9PSEU</name>
<proteinExistence type="inferred from homology"/>
<dbReference type="Proteomes" id="UP000315677">
    <property type="component" value="Unassembled WGS sequence"/>
</dbReference>
<accession>A0A543DJL1</accession>
<evidence type="ECO:0000256" key="3">
    <source>
        <dbReference type="ARBA" id="ARBA00023125"/>
    </source>
</evidence>
<protein>
    <submittedName>
        <fullName evidence="6">DNA-binding transcriptional LysR family regulator</fullName>
    </submittedName>
</protein>
<evidence type="ECO:0000313" key="6">
    <source>
        <dbReference type="EMBL" id="TQM09527.1"/>
    </source>
</evidence>
<dbReference type="GO" id="GO:0003677">
    <property type="term" value="F:DNA binding"/>
    <property type="evidence" value="ECO:0007669"/>
    <property type="project" value="UniProtKB-KW"/>
</dbReference>
<dbReference type="PANTHER" id="PTHR30118">
    <property type="entry name" value="HTH-TYPE TRANSCRIPTIONAL REGULATOR LEUO-RELATED"/>
    <property type="match status" value="1"/>
</dbReference>
<evidence type="ECO:0000256" key="1">
    <source>
        <dbReference type="ARBA" id="ARBA00009437"/>
    </source>
</evidence>
<dbReference type="InterPro" id="IPR050389">
    <property type="entry name" value="LysR-type_TF"/>
</dbReference>
<dbReference type="EMBL" id="VFPA01000003">
    <property type="protein sequence ID" value="TQM09527.1"/>
    <property type="molecule type" value="Genomic_DNA"/>
</dbReference>
<dbReference type="CDD" id="cd08460">
    <property type="entry name" value="PBP2_DntR_like_1"/>
    <property type="match status" value="1"/>
</dbReference>
<comment type="caution">
    <text evidence="6">The sequence shown here is derived from an EMBL/GenBank/DDBJ whole genome shotgun (WGS) entry which is preliminary data.</text>
</comment>
<evidence type="ECO:0000256" key="4">
    <source>
        <dbReference type="ARBA" id="ARBA00023163"/>
    </source>
</evidence>
<dbReference type="InterPro" id="IPR000847">
    <property type="entry name" value="LysR_HTH_N"/>
</dbReference>
<dbReference type="PROSITE" id="PS50931">
    <property type="entry name" value="HTH_LYSR"/>
    <property type="match status" value="1"/>
</dbReference>
<dbReference type="SUPFAM" id="SSF46785">
    <property type="entry name" value="Winged helix' DNA-binding domain"/>
    <property type="match status" value="1"/>
</dbReference>
<dbReference type="PANTHER" id="PTHR30118:SF15">
    <property type="entry name" value="TRANSCRIPTIONAL REGULATORY PROTEIN"/>
    <property type="match status" value="1"/>
</dbReference>
<dbReference type="AlphaFoldDB" id="A0A543DJL1"/>
<keyword evidence="4" id="KW-0804">Transcription</keyword>
<dbReference type="Pfam" id="PF03466">
    <property type="entry name" value="LysR_substrate"/>
    <property type="match status" value="1"/>
</dbReference>
<keyword evidence="2" id="KW-0805">Transcription regulation</keyword>
<sequence>MEPTLWTTAISTPRNFRKADLRMVQTMSEQLDLNLLRVFDALLREGSVTAASERLHLSIPATSRALGRLRRATGDPILVRAGRGMVPTPFALRTAPRVRSLLDEASALISAGRGLAVAELERTFTIRINDGVAATLATAAVEATAAVAPGVRLRFVAEGSESIEALRDGSIDLDIGAGDVAAPDIRSARLYGERLVGIVRADSPLGRHRRPTLAQLSRYPHVSASRRGRARGPLDDALEAAGLGRHVTAIVPTFAVAVLLVASSGHVGLVPQRLAERYGEALGIRWFPIPAALPEVDMRMLWHARLDADPAQRWLRDTIRHALDA</sequence>
<feature type="domain" description="HTH lysR-type" evidence="5">
    <location>
        <begin position="31"/>
        <end position="88"/>
    </location>
</feature>
<evidence type="ECO:0000259" key="5">
    <source>
        <dbReference type="PROSITE" id="PS50931"/>
    </source>
</evidence>
<dbReference type="SUPFAM" id="SSF53850">
    <property type="entry name" value="Periplasmic binding protein-like II"/>
    <property type="match status" value="1"/>
</dbReference>
<dbReference type="InterPro" id="IPR005119">
    <property type="entry name" value="LysR_subst-bd"/>
</dbReference>
<keyword evidence="7" id="KW-1185">Reference proteome</keyword>
<evidence type="ECO:0000313" key="7">
    <source>
        <dbReference type="Proteomes" id="UP000315677"/>
    </source>
</evidence>
<dbReference type="Gene3D" id="3.40.190.10">
    <property type="entry name" value="Periplasmic binding protein-like II"/>
    <property type="match status" value="2"/>
</dbReference>
<organism evidence="6 7">
    <name type="scientific">Pseudonocardia kunmingensis</name>
    <dbReference type="NCBI Taxonomy" id="630975"/>
    <lineage>
        <taxon>Bacteria</taxon>
        <taxon>Bacillati</taxon>
        <taxon>Actinomycetota</taxon>
        <taxon>Actinomycetes</taxon>
        <taxon>Pseudonocardiales</taxon>
        <taxon>Pseudonocardiaceae</taxon>
        <taxon>Pseudonocardia</taxon>
    </lineage>
</organism>